<gene>
    <name evidence="3" type="ORF">G9U52_14315</name>
</gene>
<dbReference type="InterPro" id="IPR011251">
    <property type="entry name" value="Luciferase-like_dom"/>
</dbReference>
<dbReference type="InterPro" id="IPR019949">
    <property type="entry name" value="CmoO-like"/>
</dbReference>
<sequence length="346" mass="38197">MSNQPRSNSRSVKLSVMEQGFLYNNVNAVDTLRQVTELAIHAEKAGYTRFWLPEHHNHPYRASSTPELLTAHIAALTSRLRVGSSGTLLPNHSALKITENYSTLEAMFPHRIDLGLQQALGTDELTAIALHRARNPLAAEEFNEHLLDLLAFLSGSFAGDRAFSKIVVTPALSTLPEVWLLDAGEGGAQLATQYGLGLAFAHYAAPQLAVPVLAAYRKYFQPSSFHSSPKSMLIVSVICAETDAEAEELARAQDLYEIQLRSDELAPFPSHEEAQAYSFTEEEEAVRLTVRSQNLVGSAKRMAQSLKQLAEETGADEIMVSTRIPNHEARLRSYERLAQAWESEGL</sequence>
<organism evidence="3 4">
    <name type="scientific">Paenibacillus agricola</name>
    <dbReference type="NCBI Taxonomy" id="2716264"/>
    <lineage>
        <taxon>Bacteria</taxon>
        <taxon>Bacillati</taxon>
        <taxon>Bacillota</taxon>
        <taxon>Bacilli</taxon>
        <taxon>Bacillales</taxon>
        <taxon>Paenibacillaceae</taxon>
        <taxon>Paenibacillus</taxon>
    </lineage>
</organism>
<dbReference type="Pfam" id="PF00296">
    <property type="entry name" value="Bac_luciferase"/>
    <property type="match status" value="1"/>
</dbReference>
<dbReference type="NCBIfam" id="TIGR03558">
    <property type="entry name" value="oxido_grp_1"/>
    <property type="match status" value="1"/>
</dbReference>
<dbReference type="EMBL" id="JAAOIW010000004">
    <property type="protein sequence ID" value="NHN31010.1"/>
    <property type="molecule type" value="Genomic_DNA"/>
</dbReference>
<evidence type="ECO:0000313" key="3">
    <source>
        <dbReference type="EMBL" id="NHN31010.1"/>
    </source>
</evidence>
<evidence type="ECO:0000259" key="2">
    <source>
        <dbReference type="Pfam" id="PF00296"/>
    </source>
</evidence>
<dbReference type="PANTHER" id="PTHR30137">
    <property type="entry name" value="LUCIFERASE-LIKE MONOOXYGENASE"/>
    <property type="match status" value="1"/>
</dbReference>
<dbReference type="InterPro" id="IPR036661">
    <property type="entry name" value="Luciferase-like_sf"/>
</dbReference>
<dbReference type="InterPro" id="IPR050766">
    <property type="entry name" value="Bact_Lucif_Oxidored"/>
</dbReference>
<comment type="caution">
    <text evidence="3">The sequence shown here is derived from an EMBL/GenBank/DDBJ whole genome shotgun (WGS) entry which is preliminary data.</text>
</comment>
<comment type="similarity">
    <text evidence="1">To bacterial alkanal monooxygenase alpha and beta chains.</text>
</comment>
<feature type="domain" description="Luciferase-like" evidence="2">
    <location>
        <begin position="30"/>
        <end position="316"/>
    </location>
</feature>
<dbReference type="Gene3D" id="3.20.20.30">
    <property type="entry name" value="Luciferase-like domain"/>
    <property type="match status" value="1"/>
</dbReference>
<proteinExistence type="predicted"/>
<name>A0ABX0J3U5_9BACL</name>
<protein>
    <submittedName>
        <fullName evidence="3">LLM class flavin-dependent oxidoreductase</fullName>
    </submittedName>
</protein>
<accession>A0ABX0J3U5</accession>
<reference evidence="3" key="1">
    <citation type="submission" date="2020-03" db="EMBL/GenBank/DDBJ databases">
        <title>Draft sequencing of Paenibacilllus sp. S3N08.</title>
        <authorList>
            <person name="Kim D.-U."/>
        </authorList>
    </citation>
    <scope>NUCLEOTIDE SEQUENCE</scope>
    <source>
        <strain evidence="3">S3N08</strain>
    </source>
</reference>
<dbReference type="SUPFAM" id="SSF51679">
    <property type="entry name" value="Bacterial luciferase-like"/>
    <property type="match status" value="1"/>
</dbReference>
<evidence type="ECO:0000256" key="1">
    <source>
        <dbReference type="ARBA" id="ARBA00007789"/>
    </source>
</evidence>
<dbReference type="RefSeq" id="WP_166150545.1">
    <property type="nucleotide sequence ID" value="NZ_JAAOIW010000004.1"/>
</dbReference>
<dbReference type="Proteomes" id="UP001165962">
    <property type="component" value="Unassembled WGS sequence"/>
</dbReference>
<keyword evidence="4" id="KW-1185">Reference proteome</keyword>
<evidence type="ECO:0000313" key="4">
    <source>
        <dbReference type="Proteomes" id="UP001165962"/>
    </source>
</evidence>
<dbReference type="PANTHER" id="PTHR30137:SF6">
    <property type="entry name" value="LUCIFERASE-LIKE MONOOXYGENASE"/>
    <property type="match status" value="1"/>
</dbReference>